<dbReference type="PANTHER" id="PTHR30047:SF7">
    <property type="entry name" value="HIGH-AFFINITY CHOLINE TRANSPORT PROTEIN"/>
    <property type="match status" value="1"/>
</dbReference>
<dbReference type="PROSITE" id="PS01303">
    <property type="entry name" value="BCCT"/>
    <property type="match status" value="1"/>
</dbReference>
<evidence type="ECO:0000256" key="4">
    <source>
        <dbReference type="ARBA" id="ARBA00022475"/>
    </source>
</evidence>
<feature type="transmembrane region" description="Helical" evidence="8">
    <location>
        <begin position="87"/>
        <end position="108"/>
    </location>
</feature>
<keyword evidence="6 8" id="KW-1133">Transmembrane helix</keyword>
<gene>
    <name evidence="9" type="ORF">GCM10011499_07120</name>
</gene>
<feature type="transmembrane region" description="Helical" evidence="8">
    <location>
        <begin position="314"/>
        <end position="331"/>
    </location>
</feature>
<dbReference type="RefSeq" id="WP_127073268.1">
    <property type="nucleotide sequence ID" value="NZ_BMKB01000001.1"/>
</dbReference>
<feature type="transmembrane region" description="Helical" evidence="8">
    <location>
        <begin position="393"/>
        <end position="416"/>
    </location>
</feature>
<feature type="transmembrane region" description="Helical" evidence="8">
    <location>
        <begin position="137"/>
        <end position="160"/>
    </location>
</feature>
<keyword evidence="5 8" id="KW-0812">Transmembrane</keyword>
<evidence type="ECO:0000256" key="1">
    <source>
        <dbReference type="ARBA" id="ARBA00004651"/>
    </source>
</evidence>
<feature type="transmembrane region" description="Helical" evidence="8">
    <location>
        <begin position="12"/>
        <end position="29"/>
    </location>
</feature>
<keyword evidence="10" id="KW-1185">Reference proteome</keyword>
<sequence length="666" mass="71981">MFRSFVINPPVFFGSVAIITVFLLIGLVFPGRAEAIFTGLQSEILERFGWFYLLSVGIFLASVLLFSLGRFGRLKLGPDDSTPDFGYVSWIAMLFAAGMGIGLMFYAVGEPITHFALPPTAEPGTVAAMRESMSVTFFHWGIHAWAIYAVVGLSLAYFGYRYNLPLTIRSGLYPLLKDKINGPIGHAVDIFAIVGTMFGIATSLGLGVAQINAGLNYLVGLPIAPMVQVGLIGAITLLATVSVVTGLDKGIRRLSETNLIVAILLMLFVLTVGPTADLFRSFVQNIGLYLDTLLLRTFNIYAYEPTPWVDSWTLFYWAWWISWSPFVGMFIARISRGRTVREFVTAVLFIPAGFTFFWMSVFGNTAFFVDTQIAGGALSAAVLDDVSVGLFQFFTYLPFTAITSVLAIILVAVFFVTSSDSGSLVVDTIASGGETQTTTGQRVFWCGGEGVVAASLLLAGGLGALQAATVASALPFSMVMLVLVWALYKGMRADLAQADAQAGSQAQPAQPASGLTWQRRLALMLHAPTEKEVADFIGKDVKDALGQVATELSRRGRVAEVKVLEEGKSVELSAPAEGMRDFVYGIMPSTQPLAAFSAFEAAKPGFRHEARTYFSDGSRGYDVMGMTKDQLIADVLVQFERYLMLVQSPASQLVTAAPEHSAEPNT</sequence>
<feature type="transmembrane region" description="Helical" evidence="8">
    <location>
        <begin position="187"/>
        <end position="211"/>
    </location>
</feature>
<dbReference type="NCBIfam" id="TIGR00842">
    <property type="entry name" value="bcct"/>
    <property type="match status" value="1"/>
</dbReference>
<dbReference type="InterPro" id="IPR000060">
    <property type="entry name" value="BCCT_transptr"/>
</dbReference>
<feature type="transmembrane region" description="Helical" evidence="8">
    <location>
        <begin position="49"/>
        <end position="66"/>
    </location>
</feature>
<feature type="transmembrane region" description="Helical" evidence="8">
    <location>
        <begin position="470"/>
        <end position="488"/>
    </location>
</feature>
<dbReference type="EMBL" id="BMKB01000001">
    <property type="protein sequence ID" value="GGA40176.1"/>
    <property type="molecule type" value="Genomic_DNA"/>
</dbReference>
<evidence type="ECO:0000256" key="3">
    <source>
        <dbReference type="ARBA" id="ARBA00022448"/>
    </source>
</evidence>
<dbReference type="GO" id="GO:0005886">
    <property type="term" value="C:plasma membrane"/>
    <property type="evidence" value="ECO:0007669"/>
    <property type="project" value="UniProtKB-SubCell"/>
</dbReference>
<organism evidence="9 10">
    <name type="scientific">Pelagibacterium lentulum</name>
    <dbReference type="NCBI Taxonomy" id="2029865"/>
    <lineage>
        <taxon>Bacteria</taxon>
        <taxon>Pseudomonadati</taxon>
        <taxon>Pseudomonadota</taxon>
        <taxon>Alphaproteobacteria</taxon>
        <taxon>Hyphomicrobiales</taxon>
        <taxon>Devosiaceae</taxon>
        <taxon>Pelagibacterium</taxon>
    </lineage>
</organism>
<feature type="transmembrane region" description="Helical" evidence="8">
    <location>
        <begin position="223"/>
        <end position="247"/>
    </location>
</feature>
<feature type="transmembrane region" description="Helical" evidence="8">
    <location>
        <begin position="259"/>
        <end position="279"/>
    </location>
</feature>
<accession>A0A916VUQ2</accession>
<dbReference type="OrthoDB" id="9775735at2"/>
<dbReference type="InterPro" id="IPR018093">
    <property type="entry name" value="BCCT_CS"/>
</dbReference>
<dbReference type="Pfam" id="PF02028">
    <property type="entry name" value="BCCT"/>
    <property type="match status" value="1"/>
</dbReference>
<evidence type="ECO:0000313" key="10">
    <source>
        <dbReference type="Proteomes" id="UP000596977"/>
    </source>
</evidence>
<protein>
    <submittedName>
        <fullName evidence="9">Transporter</fullName>
    </submittedName>
</protein>
<proteinExistence type="inferred from homology"/>
<feature type="transmembrane region" description="Helical" evidence="8">
    <location>
        <begin position="443"/>
        <end position="464"/>
    </location>
</feature>
<comment type="subcellular location">
    <subcellularLocation>
        <location evidence="1">Cell membrane</location>
        <topology evidence="1">Multi-pass membrane protein</topology>
    </subcellularLocation>
</comment>
<comment type="caution">
    <text evidence="9">The sequence shown here is derived from an EMBL/GenBank/DDBJ whole genome shotgun (WGS) entry which is preliminary data.</text>
</comment>
<keyword evidence="7 8" id="KW-0472">Membrane</keyword>
<evidence type="ECO:0000256" key="5">
    <source>
        <dbReference type="ARBA" id="ARBA00022692"/>
    </source>
</evidence>
<feature type="transmembrane region" description="Helical" evidence="8">
    <location>
        <begin position="343"/>
        <end position="361"/>
    </location>
</feature>
<keyword evidence="4" id="KW-1003">Cell membrane</keyword>
<dbReference type="Proteomes" id="UP000596977">
    <property type="component" value="Unassembled WGS sequence"/>
</dbReference>
<dbReference type="PANTHER" id="PTHR30047">
    <property type="entry name" value="HIGH-AFFINITY CHOLINE TRANSPORT PROTEIN-RELATED"/>
    <property type="match status" value="1"/>
</dbReference>
<evidence type="ECO:0000256" key="6">
    <source>
        <dbReference type="ARBA" id="ARBA00022989"/>
    </source>
</evidence>
<evidence type="ECO:0000256" key="2">
    <source>
        <dbReference type="ARBA" id="ARBA00005658"/>
    </source>
</evidence>
<evidence type="ECO:0000256" key="8">
    <source>
        <dbReference type="SAM" id="Phobius"/>
    </source>
</evidence>
<dbReference type="GO" id="GO:0022857">
    <property type="term" value="F:transmembrane transporter activity"/>
    <property type="evidence" value="ECO:0007669"/>
    <property type="project" value="InterPro"/>
</dbReference>
<evidence type="ECO:0000256" key="7">
    <source>
        <dbReference type="ARBA" id="ARBA00023136"/>
    </source>
</evidence>
<comment type="similarity">
    <text evidence="2">Belongs to the BCCT transporter (TC 2.A.15) family.</text>
</comment>
<evidence type="ECO:0000313" key="9">
    <source>
        <dbReference type="EMBL" id="GGA40176.1"/>
    </source>
</evidence>
<reference evidence="9 10" key="1">
    <citation type="journal article" date="2014" name="Int. J. Syst. Evol. Microbiol.">
        <title>Complete genome sequence of Corynebacterium casei LMG S-19264T (=DSM 44701T), isolated from a smear-ripened cheese.</title>
        <authorList>
            <consortium name="US DOE Joint Genome Institute (JGI-PGF)"/>
            <person name="Walter F."/>
            <person name="Albersmeier A."/>
            <person name="Kalinowski J."/>
            <person name="Ruckert C."/>
        </authorList>
    </citation>
    <scope>NUCLEOTIDE SEQUENCE [LARGE SCALE GENOMIC DNA]</scope>
    <source>
        <strain evidence="9 10">CGMCC 1.15896</strain>
    </source>
</reference>
<keyword evidence="3" id="KW-0813">Transport</keyword>
<name>A0A916VUQ2_9HYPH</name>
<dbReference type="AlphaFoldDB" id="A0A916VUQ2"/>